<evidence type="ECO:0000256" key="1">
    <source>
        <dbReference type="SAM" id="SignalP"/>
    </source>
</evidence>
<keyword evidence="1" id="KW-0732">Signal</keyword>
<sequence>MSSLFLLISLLLICSDVGRVFSQQAKESLQNEGLDENSALQLSPLGCDCNPGGLSSVSTNFPLRNCKSACNVAYQGDCLCNKDYHPTGCTLKDCTEADGETLTKYTCYCTPTFAPLDCVARPNNTNPLCTVDGGDDVPANCQCDSESHDPDNCTIRECNPKELTGDGYRCICGDSCDQKPDGCVKVSFDDNVVSFVQDILGANDSSL</sequence>
<feature type="chain" id="PRO_5045394838" description="EGF-like domain-containing protein" evidence="1">
    <location>
        <begin position="23"/>
        <end position="207"/>
    </location>
</feature>
<protein>
    <recommendedName>
        <fullName evidence="4">EGF-like domain-containing protein</fullName>
    </recommendedName>
</protein>
<organism evidence="2 3">
    <name type="scientific">Orchesella dallaii</name>
    <dbReference type="NCBI Taxonomy" id="48710"/>
    <lineage>
        <taxon>Eukaryota</taxon>
        <taxon>Metazoa</taxon>
        <taxon>Ecdysozoa</taxon>
        <taxon>Arthropoda</taxon>
        <taxon>Hexapoda</taxon>
        <taxon>Collembola</taxon>
        <taxon>Entomobryomorpha</taxon>
        <taxon>Entomobryoidea</taxon>
        <taxon>Orchesellidae</taxon>
        <taxon>Orchesellinae</taxon>
        <taxon>Orchesella</taxon>
    </lineage>
</organism>
<comment type="caution">
    <text evidence="2">The sequence shown here is derived from an EMBL/GenBank/DDBJ whole genome shotgun (WGS) entry which is preliminary data.</text>
</comment>
<evidence type="ECO:0000313" key="2">
    <source>
        <dbReference type="EMBL" id="CAL8137018.1"/>
    </source>
</evidence>
<gene>
    <name evidence="2" type="ORF">ODALV1_LOCUS26727</name>
</gene>
<reference evidence="2 3" key="1">
    <citation type="submission" date="2024-08" db="EMBL/GenBank/DDBJ databases">
        <authorList>
            <person name="Cucini C."/>
            <person name="Frati F."/>
        </authorList>
    </citation>
    <scope>NUCLEOTIDE SEQUENCE [LARGE SCALE GENOMIC DNA]</scope>
</reference>
<evidence type="ECO:0000313" key="3">
    <source>
        <dbReference type="Proteomes" id="UP001642540"/>
    </source>
</evidence>
<keyword evidence="3" id="KW-1185">Reference proteome</keyword>
<feature type="signal peptide" evidence="1">
    <location>
        <begin position="1"/>
        <end position="22"/>
    </location>
</feature>
<accession>A0ABP1RW34</accession>
<evidence type="ECO:0008006" key="4">
    <source>
        <dbReference type="Google" id="ProtNLM"/>
    </source>
</evidence>
<name>A0ABP1RW34_9HEXA</name>
<dbReference type="EMBL" id="CAXLJM020000113">
    <property type="protein sequence ID" value="CAL8137018.1"/>
    <property type="molecule type" value="Genomic_DNA"/>
</dbReference>
<dbReference type="Proteomes" id="UP001642540">
    <property type="component" value="Unassembled WGS sequence"/>
</dbReference>
<proteinExistence type="predicted"/>